<comment type="similarity">
    <text evidence="1">Belongs to the DeSI family.</text>
</comment>
<evidence type="ECO:0000256" key="3">
    <source>
        <dbReference type="ARBA" id="ARBA00022801"/>
    </source>
</evidence>
<dbReference type="GO" id="GO:0101005">
    <property type="term" value="F:deubiquitinase activity"/>
    <property type="evidence" value="ECO:0007669"/>
    <property type="project" value="TreeGrafter"/>
</dbReference>
<reference evidence="6 7" key="1">
    <citation type="submission" date="2016-07" db="EMBL/GenBank/DDBJ databases">
        <title>Pervasive Adenine N6-methylation of Active Genes in Fungi.</title>
        <authorList>
            <consortium name="DOE Joint Genome Institute"/>
            <person name="Mondo S.J."/>
            <person name="Dannebaum R.O."/>
            <person name="Kuo R.C."/>
            <person name="Labutti K."/>
            <person name="Haridas S."/>
            <person name="Kuo A."/>
            <person name="Salamov A."/>
            <person name="Ahrendt S.R."/>
            <person name="Lipzen A."/>
            <person name="Sullivan W."/>
            <person name="Andreopoulos W.B."/>
            <person name="Clum A."/>
            <person name="Lindquist E."/>
            <person name="Daum C."/>
            <person name="Ramamoorthy G.K."/>
            <person name="Gryganskyi A."/>
            <person name="Culley D."/>
            <person name="Magnuson J.K."/>
            <person name="James T.Y."/>
            <person name="O'Malley M.A."/>
            <person name="Stajich J.E."/>
            <person name="Spatafora J.W."/>
            <person name="Visel A."/>
            <person name="Grigoriev I.V."/>
        </authorList>
    </citation>
    <scope>NUCLEOTIDE SEQUENCE [LARGE SCALE GENOMIC DNA]</scope>
    <source>
        <strain evidence="6 7">62-1032</strain>
    </source>
</reference>
<feature type="region of interest" description="Disordered" evidence="4">
    <location>
        <begin position="256"/>
        <end position="290"/>
    </location>
</feature>
<name>A0A1Y2G0D5_9BASI</name>
<evidence type="ECO:0000259" key="5">
    <source>
        <dbReference type="PROSITE" id="PS51858"/>
    </source>
</evidence>
<evidence type="ECO:0000256" key="4">
    <source>
        <dbReference type="SAM" id="MobiDB-lite"/>
    </source>
</evidence>
<dbReference type="Gene3D" id="3.90.1720.30">
    <property type="entry name" value="PPPDE domains"/>
    <property type="match status" value="1"/>
</dbReference>
<dbReference type="STRING" id="106004.A0A1Y2G0D5"/>
<dbReference type="FunCoup" id="A0A1Y2G0D5">
    <property type="interactions" value="89"/>
</dbReference>
<dbReference type="OrthoDB" id="412286at2759"/>
<dbReference type="InParanoid" id="A0A1Y2G0D5"/>
<dbReference type="Pfam" id="PF05903">
    <property type="entry name" value="Peptidase_C97"/>
    <property type="match status" value="1"/>
</dbReference>
<evidence type="ECO:0000313" key="7">
    <source>
        <dbReference type="Proteomes" id="UP000193467"/>
    </source>
</evidence>
<gene>
    <name evidence="6" type="ORF">BCR35DRAFT_299663</name>
</gene>
<dbReference type="GO" id="GO:0006508">
    <property type="term" value="P:proteolysis"/>
    <property type="evidence" value="ECO:0007669"/>
    <property type="project" value="UniProtKB-KW"/>
</dbReference>
<feature type="compositionally biased region" description="Basic and acidic residues" evidence="4">
    <location>
        <begin position="281"/>
        <end position="290"/>
    </location>
</feature>
<feature type="region of interest" description="Disordered" evidence="4">
    <location>
        <begin position="101"/>
        <end position="145"/>
    </location>
</feature>
<protein>
    <recommendedName>
        <fullName evidence="5">PPPDE domain-containing protein</fullName>
    </recommendedName>
</protein>
<comment type="caution">
    <text evidence="6">The sequence shown here is derived from an EMBL/GenBank/DDBJ whole genome shotgun (WGS) entry which is preliminary data.</text>
</comment>
<dbReference type="PANTHER" id="PTHR12378">
    <property type="entry name" value="DESUMOYLATING ISOPEPTIDASE"/>
    <property type="match status" value="1"/>
</dbReference>
<dbReference type="EMBL" id="MCGR01000004">
    <property type="protein sequence ID" value="ORY90121.1"/>
    <property type="molecule type" value="Genomic_DNA"/>
</dbReference>
<accession>A0A1Y2G0D5</accession>
<dbReference type="InterPro" id="IPR042266">
    <property type="entry name" value="PPPDE_sf"/>
</dbReference>
<dbReference type="PROSITE" id="PS51858">
    <property type="entry name" value="PPPDE"/>
    <property type="match status" value="1"/>
</dbReference>
<proteinExistence type="inferred from homology"/>
<evidence type="ECO:0000256" key="2">
    <source>
        <dbReference type="ARBA" id="ARBA00022670"/>
    </source>
</evidence>
<dbReference type="AlphaFoldDB" id="A0A1Y2G0D5"/>
<evidence type="ECO:0000313" key="6">
    <source>
        <dbReference type="EMBL" id="ORY90121.1"/>
    </source>
</evidence>
<sequence>MRVRIRVYDLLPEGKLSWALNLVGTGVYHSSVELAIPRSPLDVDSPAPLEYAFGGHDVPGATGVFSIPAGTAAVRMGPSLRPYLTLDVGEAFGDDWRSAFGPKRRRKSKRTDSTSSSLRPKLQQYGSEATLAGPPYGGAEGGSPSQLSLMTSVDDAFLEGDQEEEDDWNDDGGESDGTQYLTVEERRAWRILERMRIESEWHGTSYRLLGHNCNSFTDELVWRLTGRRAPAWLNRAAWVATSIPCIVPPGWIDEADEAAPDAPAPTSPAAVGSTVVAAPPRADRMTVGRG</sequence>
<keyword evidence="7" id="KW-1185">Reference proteome</keyword>
<dbReference type="PANTHER" id="PTHR12378:SF80">
    <property type="entry name" value="IP06716P-RELATED"/>
    <property type="match status" value="1"/>
</dbReference>
<dbReference type="SMART" id="SM01179">
    <property type="entry name" value="DUF862"/>
    <property type="match status" value="1"/>
</dbReference>
<keyword evidence="3" id="KW-0378">Hydrolase</keyword>
<dbReference type="GO" id="GO:0016579">
    <property type="term" value="P:protein deubiquitination"/>
    <property type="evidence" value="ECO:0007669"/>
    <property type="project" value="TreeGrafter"/>
</dbReference>
<keyword evidence="2" id="KW-0645">Protease</keyword>
<organism evidence="6 7">
    <name type="scientific">Leucosporidium creatinivorum</name>
    <dbReference type="NCBI Taxonomy" id="106004"/>
    <lineage>
        <taxon>Eukaryota</taxon>
        <taxon>Fungi</taxon>
        <taxon>Dikarya</taxon>
        <taxon>Basidiomycota</taxon>
        <taxon>Pucciniomycotina</taxon>
        <taxon>Microbotryomycetes</taxon>
        <taxon>Leucosporidiales</taxon>
        <taxon>Leucosporidium</taxon>
    </lineage>
</organism>
<dbReference type="InterPro" id="IPR008580">
    <property type="entry name" value="PPPDE_dom"/>
</dbReference>
<evidence type="ECO:0000256" key="1">
    <source>
        <dbReference type="ARBA" id="ARBA00008140"/>
    </source>
</evidence>
<dbReference type="Proteomes" id="UP000193467">
    <property type="component" value="Unassembled WGS sequence"/>
</dbReference>
<feature type="domain" description="PPPDE" evidence="5">
    <location>
        <begin position="1"/>
        <end position="263"/>
    </location>
</feature>